<dbReference type="Proteomes" id="UP001188597">
    <property type="component" value="Unassembled WGS sequence"/>
</dbReference>
<dbReference type="AlphaFoldDB" id="A0AA88XIL7"/>
<keyword evidence="2" id="KW-1185">Reference proteome</keyword>
<sequence length="73" mass="7707">MKKQSHYLSDISGISSIKVEYSLTSRRRSGRLKKGSSLSVRGAADVSVASGEYGTISSACPASWLPGMTRLAA</sequence>
<organism evidence="1 2">
    <name type="scientific">Escallonia herrerae</name>
    <dbReference type="NCBI Taxonomy" id="1293975"/>
    <lineage>
        <taxon>Eukaryota</taxon>
        <taxon>Viridiplantae</taxon>
        <taxon>Streptophyta</taxon>
        <taxon>Embryophyta</taxon>
        <taxon>Tracheophyta</taxon>
        <taxon>Spermatophyta</taxon>
        <taxon>Magnoliopsida</taxon>
        <taxon>eudicotyledons</taxon>
        <taxon>Gunneridae</taxon>
        <taxon>Pentapetalae</taxon>
        <taxon>asterids</taxon>
        <taxon>campanulids</taxon>
        <taxon>Escalloniales</taxon>
        <taxon>Escalloniaceae</taxon>
        <taxon>Escallonia</taxon>
    </lineage>
</organism>
<dbReference type="EMBL" id="JAVXUP010000075">
    <property type="protein sequence ID" value="KAK3039515.1"/>
    <property type="molecule type" value="Genomic_DNA"/>
</dbReference>
<accession>A0AA88XIL7</accession>
<name>A0AA88XIL7_9ASTE</name>
<reference evidence="1" key="1">
    <citation type="submission" date="2022-12" db="EMBL/GenBank/DDBJ databases">
        <title>Draft genome assemblies for two species of Escallonia (Escalloniales).</title>
        <authorList>
            <person name="Chanderbali A."/>
            <person name="Dervinis C."/>
            <person name="Anghel I."/>
            <person name="Soltis D."/>
            <person name="Soltis P."/>
            <person name="Zapata F."/>
        </authorList>
    </citation>
    <scope>NUCLEOTIDE SEQUENCE</scope>
    <source>
        <strain evidence="1">UCBG64.0493</strain>
        <tissue evidence="1">Leaf</tissue>
    </source>
</reference>
<protein>
    <submittedName>
        <fullName evidence="1">Uncharacterized protein</fullName>
    </submittedName>
</protein>
<gene>
    <name evidence="1" type="ORF">RJ639_028097</name>
</gene>
<proteinExistence type="predicted"/>
<comment type="caution">
    <text evidence="1">The sequence shown here is derived from an EMBL/GenBank/DDBJ whole genome shotgun (WGS) entry which is preliminary data.</text>
</comment>
<evidence type="ECO:0000313" key="1">
    <source>
        <dbReference type="EMBL" id="KAK3039515.1"/>
    </source>
</evidence>
<evidence type="ECO:0000313" key="2">
    <source>
        <dbReference type="Proteomes" id="UP001188597"/>
    </source>
</evidence>